<dbReference type="PROSITE" id="PS50157">
    <property type="entry name" value="ZINC_FINGER_C2H2_2"/>
    <property type="match status" value="1"/>
</dbReference>
<dbReference type="Gene3D" id="3.30.160.60">
    <property type="entry name" value="Classic Zinc Finger"/>
    <property type="match status" value="1"/>
</dbReference>
<evidence type="ECO:0000313" key="6">
    <source>
        <dbReference type="Proteomes" id="UP000838878"/>
    </source>
</evidence>
<feature type="non-terminal residue" evidence="5">
    <location>
        <position position="437"/>
    </location>
</feature>
<feature type="binding site" evidence="2">
    <location>
        <position position="14"/>
    </location>
    <ligand>
        <name>Zn(2+)</name>
        <dbReference type="ChEBI" id="CHEBI:29105"/>
    </ligand>
</feature>
<dbReference type="GO" id="GO:0045944">
    <property type="term" value="P:positive regulation of transcription by RNA polymerase II"/>
    <property type="evidence" value="ECO:0007669"/>
    <property type="project" value="InterPro"/>
</dbReference>
<dbReference type="InterPro" id="IPR013087">
    <property type="entry name" value="Znf_C2H2_type"/>
</dbReference>
<organism evidence="5 6">
    <name type="scientific">Brenthis ino</name>
    <name type="common">lesser marbled fritillary</name>
    <dbReference type="NCBI Taxonomy" id="405034"/>
    <lineage>
        <taxon>Eukaryota</taxon>
        <taxon>Metazoa</taxon>
        <taxon>Ecdysozoa</taxon>
        <taxon>Arthropoda</taxon>
        <taxon>Hexapoda</taxon>
        <taxon>Insecta</taxon>
        <taxon>Pterygota</taxon>
        <taxon>Neoptera</taxon>
        <taxon>Endopterygota</taxon>
        <taxon>Lepidoptera</taxon>
        <taxon>Glossata</taxon>
        <taxon>Ditrysia</taxon>
        <taxon>Papilionoidea</taxon>
        <taxon>Nymphalidae</taxon>
        <taxon>Heliconiinae</taxon>
        <taxon>Argynnini</taxon>
        <taxon>Brenthis</taxon>
    </lineage>
</organism>
<dbReference type="AlphaFoldDB" id="A0A8J9VFN4"/>
<dbReference type="SUPFAM" id="SSF57667">
    <property type="entry name" value="beta-beta-alpha zinc fingers"/>
    <property type="match status" value="1"/>
</dbReference>
<accession>A0A8J9VFN4</accession>
<dbReference type="GO" id="GO:0008270">
    <property type="term" value="F:zinc ion binding"/>
    <property type="evidence" value="ECO:0007669"/>
    <property type="project" value="UniProtKB-UniRule"/>
</dbReference>
<sequence length="437" mass="51032">MSIDIQLKDLAIICRGCLASSGEMKNMIQWGLVEDFCRLTNIQINRTDEISPLLCHNCEEVILKCRKFISQCRESDLFLKNVKKESTSKNTGDLSKENTVSLTFEHDNLYIDISAPNMETKIYLPCPMCCERFQKRTDLSNHLSKRHKKDVIINQRYYCYEESCIYKKGSDNNKYFSGRKYLNQHMYKVHKDKMIFCNNCNSNFSNDAEYKRHVQTCNYIYICQVCNREFKTNDRLLVHLLRKHPEIHKQYKNERAQKRKQIMSSNSKKIRVESDTDICDSPKRSFATQTLLENIKNDVTLSWQPDKFGTKKDEISTQTVFEDLLSLKTQNSEDESIFFSETMSDIQTQTIPFEFGLSRSNKETITSQTQSPDLSIKETQTCFCLSKTFKCDNFLNNFCTTSTETQTLDLRALDSDLLSFNSTETQTCFDDDMNKDL</sequence>
<keyword evidence="6" id="KW-1185">Reference proteome</keyword>
<proteinExistence type="predicted"/>
<gene>
    <name evidence="5" type="ORF">BINO364_LOCUS15806</name>
</gene>
<dbReference type="PANTHER" id="PTHR46664:SF1">
    <property type="entry name" value="ATM INTERACTOR"/>
    <property type="match status" value="1"/>
</dbReference>
<evidence type="ECO:0000256" key="2">
    <source>
        <dbReference type="PROSITE-ProRule" id="PRU01263"/>
    </source>
</evidence>
<dbReference type="InterPro" id="IPR055303">
    <property type="entry name" value="ATMIN"/>
</dbReference>
<dbReference type="InterPro" id="IPR012934">
    <property type="entry name" value="Znf_AD"/>
</dbReference>
<keyword evidence="2" id="KW-0862">Zinc</keyword>
<dbReference type="PROSITE" id="PS00028">
    <property type="entry name" value="ZINC_FINGER_C2H2_1"/>
    <property type="match status" value="2"/>
</dbReference>
<reference evidence="5" key="1">
    <citation type="submission" date="2021-12" db="EMBL/GenBank/DDBJ databases">
        <authorList>
            <person name="Martin H S."/>
        </authorList>
    </citation>
    <scope>NUCLEOTIDE SEQUENCE</scope>
</reference>
<feature type="binding site" evidence="2">
    <location>
        <position position="55"/>
    </location>
    <ligand>
        <name>Zn(2+)</name>
        <dbReference type="ChEBI" id="CHEBI:29105"/>
    </ligand>
</feature>
<evidence type="ECO:0000313" key="5">
    <source>
        <dbReference type="EMBL" id="CAH0730877.1"/>
    </source>
</evidence>
<feature type="binding site" evidence="2">
    <location>
        <position position="17"/>
    </location>
    <ligand>
        <name>Zn(2+)</name>
        <dbReference type="ChEBI" id="CHEBI:29105"/>
    </ligand>
</feature>
<feature type="domain" description="ZAD" evidence="4">
    <location>
        <begin position="12"/>
        <end position="82"/>
    </location>
</feature>
<name>A0A8J9VFN4_9NEOP</name>
<evidence type="ECO:0000259" key="4">
    <source>
        <dbReference type="PROSITE" id="PS51915"/>
    </source>
</evidence>
<evidence type="ECO:0000259" key="3">
    <source>
        <dbReference type="PROSITE" id="PS50157"/>
    </source>
</evidence>
<dbReference type="InterPro" id="IPR036236">
    <property type="entry name" value="Znf_C2H2_sf"/>
</dbReference>
<dbReference type="PROSITE" id="PS51915">
    <property type="entry name" value="ZAD"/>
    <property type="match status" value="1"/>
</dbReference>
<feature type="binding site" evidence="2">
    <location>
        <position position="58"/>
    </location>
    <ligand>
        <name>Zn(2+)</name>
        <dbReference type="ChEBI" id="CHEBI:29105"/>
    </ligand>
</feature>
<feature type="domain" description="C2H2-type" evidence="3">
    <location>
        <begin position="221"/>
        <end position="253"/>
    </location>
</feature>
<protein>
    <submittedName>
        <fullName evidence="5">Uncharacterized protein</fullName>
    </submittedName>
</protein>
<dbReference type="SMART" id="SM00355">
    <property type="entry name" value="ZnF_C2H2"/>
    <property type="match status" value="4"/>
</dbReference>
<dbReference type="Proteomes" id="UP000838878">
    <property type="component" value="Chromosome 9"/>
</dbReference>
<dbReference type="EMBL" id="OV170229">
    <property type="protein sequence ID" value="CAH0730877.1"/>
    <property type="molecule type" value="Genomic_DNA"/>
</dbReference>
<dbReference type="SUPFAM" id="SSF57716">
    <property type="entry name" value="Glucocorticoid receptor-like (DNA-binding domain)"/>
    <property type="match status" value="1"/>
</dbReference>
<dbReference type="GO" id="GO:0000981">
    <property type="term" value="F:DNA-binding transcription factor activity, RNA polymerase II-specific"/>
    <property type="evidence" value="ECO:0007669"/>
    <property type="project" value="TreeGrafter"/>
</dbReference>
<dbReference type="GO" id="GO:0000976">
    <property type="term" value="F:transcription cis-regulatory region binding"/>
    <property type="evidence" value="ECO:0007669"/>
    <property type="project" value="InterPro"/>
</dbReference>
<keyword evidence="1" id="KW-0863">Zinc-finger</keyword>
<evidence type="ECO:0000256" key="1">
    <source>
        <dbReference type="PROSITE-ProRule" id="PRU00042"/>
    </source>
</evidence>
<dbReference type="PANTHER" id="PTHR46664">
    <property type="entry name" value="ATM INTERACTOR"/>
    <property type="match status" value="1"/>
</dbReference>
<dbReference type="GO" id="GO:0005634">
    <property type="term" value="C:nucleus"/>
    <property type="evidence" value="ECO:0007669"/>
    <property type="project" value="InterPro"/>
</dbReference>
<dbReference type="OrthoDB" id="6354171at2759"/>
<keyword evidence="2" id="KW-0479">Metal-binding</keyword>